<dbReference type="Proteomes" id="UP001374584">
    <property type="component" value="Unassembled WGS sequence"/>
</dbReference>
<dbReference type="EMBL" id="JAYMYR010000006">
    <property type="protein sequence ID" value="KAK7355984.1"/>
    <property type="molecule type" value="Genomic_DNA"/>
</dbReference>
<name>A0AAN9R2T1_PHACN</name>
<keyword evidence="2" id="KW-1185">Reference proteome</keyword>
<protein>
    <submittedName>
        <fullName evidence="1">Uncharacterized protein</fullName>
    </submittedName>
</protein>
<gene>
    <name evidence="1" type="ORF">VNO80_15249</name>
</gene>
<evidence type="ECO:0000313" key="1">
    <source>
        <dbReference type="EMBL" id="KAK7355984.1"/>
    </source>
</evidence>
<dbReference type="AlphaFoldDB" id="A0AAN9R2T1"/>
<reference evidence="1 2" key="1">
    <citation type="submission" date="2024-01" db="EMBL/GenBank/DDBJ databases">
        <title>The genomes of 5 underutilized Papilionoideae crops provide insights into root nodulation and disease resistanc.</title>
        <authorList>
            <person name="Jiang F."/>
        </authorList>
    </citation>
    <scope>NUCLEOTIDE SEQUENCE [LARGE SCALE GENOMIC DNA]</scope>
    <source>
        <strain evidence="1">JINMINGXINNONG_FW02</strain>
        <tissue evidence="1">Leaves</tissue>
    </source>
</reference>
<sequence>MEFSVDIELFIIKSWCGDCQSPRRFSPLQLHSTKTTNSRTSSLRAKTTSRSIGYWLMNGTKNEKRQLKKTKLNWQHFIIQLTCCSSVNLGPSKVQ</sequence>
<organism evidence="1 2">
    <name type="scientific">Phaseolus coccineus</name>
    <name type="common">Scarlet runner bean</name>
    <name type="synonym">Phaseolus multiflorus</name>
    <dbReference type="NCBI Taxonomy" id="3886"/>
    <lineage>
        <taxon>Eukaryota</taxon>
        <taxon>Viridiplantae</taxon>
        <taxon>Streptophyta</taxon>
        <taxon>Embryophyta</taxon>
        <taxon>Tracheophyta</taxon>
        <taxon>Spermatophyta</taxon>
        <taxon>Magnoliopsida</taxon>
        <taxon>eudicotyledons</taxon>
        <taxon>Gunneridae</taxon>
        <taxon>Pentapetalae</taxon>
        <taxon>rosids</taxon>
        <taxon>fabids</taxon>
        <taxon>Fabales</taxon>
        <taxon>Fabaceae</taxon>
        <taxon>Papilionoideae</taxon>
        <taxon>50 kb inversion clade</taxon>
        <taxon>NPAAA clade</taxon>
        <taxon>indigoferoid/millettioid clade</taxon>
        <taxon>Phaseoleae</taxon>
        <taxon>Phaseolus</taxon>
    </lineage>
</organism>
<comment type="caution">
    <text evidence="1">The sequence shown here is derived from an EMBL/GenBank/DDBJ whole genome shotgun (WGS) entry which is preliminary data.</text>
</comment>
<evidence type="ECO:0000313" key="2">
    <source>
        <dbReference type="Proteomes" id="UP001374584"/>
    </source>
</evidence>
<proteinExistence type="predicted"/>
<accession>A0AAN9R2T1</accession>